<feature type="region of interest" description="Disordered" evidence="1">
    <location>
        <begin position="1"/>
        <end position="39"/>
    </location>
</feature>
<reference evidence="2 3" key="1">
    <citation type="submission" date="2018-02" db="EMBL/GenBank/DDBJ databases">
        <title>The genomes of Aspergillus section Nigri reveals drivers in fungal speciation.</title>
        <authorList>
            <consortium name="DOE Joint Genome Institute"/>
            <person name="Vesth T.C."/>
            <person name="Nybo J."/>
            <person name="Theobald S."/>
            <person name="Brandl J."/>
            <person name="Frisvad J.C."/>
            <person name="Nielsen K.F."/>
            <person name="Lyhne E.K."/>
            <person name="Kogle M.E."/>
            <person name="Kuo A."/>
            <person name="Riley R."/>
            <person name="Clum A."/>
            <person name="Nolan M."/>
            <person name="Lipzen A."/>
            <person name="Salamov A."/>
            <person name="Henrissat B."/>
            <person name="Wiebenga A."/>
            <person name="De vries R.P."/>
            <person name="Grigoriev I.V."/>
            <person name="Mortensen U.H."/>
            <person name="Andersen M.R."/>
            <person name="Baker S.E."/>
        </authorList>
    </citation>
    <scope>NUCLEOTIDE SEQUENCE [LARGE SCALE GENOMIC DNA]</scope>
    <source>
        <strain evidence="2 3">CBS 121057</strain>
    </source>
</reference>
<organism evidence="2 3">
    <name type="scientific">Aspergillus sclerotiicarbonarius (strain CBS 121057 / IBT 28362)</name>
    <dbReference type="NCBI Taxonomy" id="1448318"/>
    <lineage>
        <taxon>Eukaryota</taxon>
        <taxon>Fungi</taxon>
        <taxon>Dikarya</taxon>
        <taxon>Ascomycota</taxon>
        <taxon>Pezizomycotina</taxon>
        <taxon>Eurotiomycetes</taxon>
        <taxon>Eurotiomycetidae</taxon>
        <taxon>Eurotiales</taxon>
        <taxon>Aspergillaceae</taxon>
        <taxon>Aspergillus</taxon>
        <taxon>Aspergillus subgen. Circumdati</taxon>
    </lineage>
</organism>
<gene>
    <name evidence="2" type="ORF">BO78DRAFT_52060</name>
</gene>
<accession>A0A319EWX1</accession>
<dbReference type="Proteomes" id="UP000248423">
    <property type="component" value="Unassembled WGS sequence"/>
</dbReference>
<feature type="region of interest" description="Disordered" evidence="1">
    <location>
        <begin position="134"/>
        <end position="160"/>
    </location>
</feature>
<dbReference type="VEuPathDB" id="FungiDB:BO78DRAFT_52060"/>
<keyword evidence="3" id="KW-1185">Reference proteome</keyword>
<dbReference type="EMBL" id="KZ826330">
    <property type="protein sequence ID" value="PYI09114.1"/>
    <property type="molecule type" value="Genomic_DNA"/>
</dbReference>
<dbReference type="AlphaFoldDB" id="A0A319EWX1"/>
<evidence type="ECO:0000313" key="2">
    <source>
        <dbReference type="EMBL" id="PYI09114.1"/>
    </source>
</evidence>
<evidence type="ECO:0000313" key="3">
    <source>
        <dbReference type="Proteomes" id="UP000248423"/>
    </source>
</evidence>
<protein>
    <submittedName>
        <fullName evidence="2">Uncharacterized protein</fullName>
    </submittedName>
</protein>
<proteinExistence type="predicted"/>
<name>A0A319EWX1_ASPSB</name>
<evidence type="ECO:0000256" key="1">
    <source>
        <dbReference type="SAM" id="MobiDB-lite"/>
    </source>
</evidence>
<sequence>MADARMYVGRDSCGRGSRSTAPVCNHGGTIGAPRDTGHGGIHCVPPRPNPARAYASRVVAAETKPSQRRGPHARIALSGLAGVFATSERASRRPSMSRYGMMIGASMPTHAGGESRLNRDSGLPSWGHLRGRLHRQSAPAHPTGPAARPITAGAPPQYRLRQPGDEVRVAWPLITQLRCPSARLCSVSNSRWAKADTSHPACPIR</sequence>